<keyword evidence="2" id="KW-0812">Transmembrane</keyword>
<reference evidence="4" key="2">
    <citation type="submission" date="2021-04" db="EMBL/GenBank/DDBJ databases">
        <authorList>
            <person name="Gilroy R."/>
        </authorList>
    </citation>
    <scope>NUCLEOTIDE SEQUENCE</scope>
    <source>
        <strain evidence="4">ChiBcec15-1070</strain>
    </source>
</reference>
<accession>A0A9D1QG86</accession>
<dbReference type="InterPro" id="IPR013830">
    <property type="entry name" value="SGNH_hydro"/>
</dbReference>
<organism evidence="4 5">
    <name type="scientific">Candidatus Rikenella faecigallinarum</name>
    <dbReference type="NCBI Taxonomy" id="2838745"/>
    <lineage>
        <taxon>Bacteria</taxon>
        <taxon>Pseudomonadati</taxon>
        <taxon>Bacteroidota</taxon>
        <taxon>Bacteroidia</taxon>
        <taxon>Bacteroidales</taxon>
        <taxon>Rikenellaceae</taxon>
        <taxon>Rikenella</taxon>
    </lineage>
</organism>
<dbReference type="SUPFAM" id="SSF52266">
    <property type="entry name" value="SGNH hydrolase"/>
    <property type="match status" value="1"/>
</dbReference>
<keyword evidence="2" id="KW-1133">Transmembrane helix</keyword>
<dbReference type="InterPro" id="IPR036514">
    <property type="entry name" value="SGNH_hydro_sf"/>
</dbReference>
<keyword evidence="2" id="KW-0472">Membrane</keyword>
<comment type="caution">
    <text evidence="4">The sequence shown here is derived from an EMBL/GenBank/DDBJ whole genome shotgun (WGS) entry which is preliminary data.</text>
</comment>
<evidence type="ECO:0000313" key="5">
    <source>
        <dbReference type="Proteomes" id="UP000823926"/>
    </source>
</evidence>
<gene>
    <name evidence="4" type="ORF">H9888_08440</name>
</gene>
<dbReference type="Gene3D" id="3.40.50.1110">
    <property type="entry name" value="SGNH hydrolase"/>
    <property type="match status" value="1"/>
</dbReference>
<proteinExistence type="predicted"/>
<protein>
    <recommendedName>
        <fullName evidence="3">SGNH hydrolase-type esterase domain-containing protein</fullName>
    </recommendedName>
</protein>
<evidence type="ECO:0000259" key="3">
    <source>
        <dbReference type="Pfam" id="PF13472"/>
    </source>
</evidence>
<sequence>MKNYLRYAFGLVLLVVLLIFGLGYLPLPWVEEAGLKPVDILADLNQGNTPEALDALDAEIGAGIPVADSTEGYAVRSVTEPDTLASAAGDSTRSVSTIIVESFLPQTEDTLPPTDSVGFQTAGSDTLPTSPLPSNGTLVPIRDYSPGGTMLRAFALKLSNVPGLRRPLRIGFMGDSFIEGDLMTCDFRELMQNKYGGGGVGFVPITSQVAGFRQTVRHKFNQWKQSSIVNNKSGAFTISAFHFTPSENSYVEYKGSSNRKHLDHFGRARLLFVSEGRSVIRATVNGEEEFLFNTEPKSVLQEVQLDGDIRSIRYQISDVEGFRAYGVYLENPTGVSVDNFSVRGNPGTAMGRINPELSRQFGKLSPYDLIVLQYGLNVVQSQVTNYSTYHKQMTAVVNHIKRCFPGVAILIMSVGDRATRSNGVFVTMPGIRAMVQTQEQLARDCGVMFWSTYEAMRAQGGMSTFVKNGWAAKDYTHISARGGRKIATALFEAITAPVQ</sequence>
<dbReference type="GO" id="GO:0016788">
    <property type="term" value="F:hydrolase activity, acting on ester bonds"/>
    <property type="evidence" value="ECO:0007669"/>
    <property type="project" value="UniProtKB-ARBA"/>
</dbReference>
<evidence type="ECO:0000256" key="1">
    <source>
        <dbReference type="SAM" id="MobiDB-lite"/>
    </source>
</evidence>
<feature type="compositionally biased region" description="Polar residues" evidence="1">
    <location>
        <begin position="117"/>
        <end position="136"/>
    </location>
</feature>
<dbReference type="Gene3D" id="2.60.120.1360">
    <property type="match status" value="1"/>
</dbReference>
<evidence type="ECO:0000313" key="4">
    <source>
        <dbReference type="EMBL" id="HIW11501.1"/>
    </source>
</evidence>
<reference evidence="4" key="1">
    <citation type="journal article" date="2021" name="PeerJ">
        <title>Extensive microbial diversity within the chicken gut microbiome revealed by metagenomics and culture.</title>
        <authorList>
            <person name="Gilroy R."/>
            <person name="Ravi A."/>
            <person name="Getino M."/>
            <person name="Pursley I."/>
            <person name="Horton D.L."/>
            <person name="Alikhan N.F."/>
            <person name="Baker D."/>
            <person name="Gharbi K."/>
            <person name="Hall N."/>
            <person name="Watson M."/>
            <person name="Adriaenssens E.M."/>
            <person name="Foster-Nyarko E."/>
            <person name="Jarju S."/>
            <person name="Secka A."/>
            <person name="Antonio M."/>
            <person name="Oren A."/>
            <person name="Chaudhuri R.R."/>
            <person name="La Ragione R."/>
            <person name="Hildebrand F."/>
            <person name="Pallen M.J."/>
        </authorList>
    </citation>
    <scope>NUCLEOTIDE SEQUENCE</scope>
    <source>
        <strain evidence="4">ChiBcec15-1070</strain>
    </source>
</reference>
<feature type="region of interest" description="Disordered" evidence="1">
    <location>
        <begin position="107"/>
        <end position="136"/>
    </location>
</feature>
<dbReference type="Pfam" id="PF13472">
    <property type="entry name" value="Lipase_GDSL_2"/>
    <property type="match status" value="1"/>
</dbReference>
<name>A0A9D1QG86_9BACT</name>
<dbReference type="AlphaFoldDB" id="A0A9D1QG86"/>
<dbReference type="EMBL" id="DXHL01000038">
    <property type="protein sequence ID" value="HIW11501.1"/>
    <property type="molecule type" value="Genomic_DNA"/>
</dbReference>
<dbReference type="Proteomes" id="UP000823926">
    <property type="component" value="Unassembled WGS sequence"/>
</dbReference>
<feature type="transmembrane region" description="Helical" evidence="2">
    <location>
        <begin position="7"/>
        <end position="27"/>
    </location>
</feature>
<evidence type="ECO:0000256" key="2">
    <source>
        <dbReference type="SAM" id="Phobius"/>
    </source>
</evidence>
<feature type="domain" description="SGNH hydrolase-type esterase" evidence="3">
    <location>
        <begin position="319"/>
        <end position="463"/>
    </location>
</feature>